<dbReference type="AlphaFoldDB" id="A0A0E9UP20"/>
<dbReference type="EMBL" id="GBXM01041622">
    <property type="protein sequence ID" value="JAH66955.1"/>
    <property type="molecule type" value="Transcribed_RNA"/>
</dbReference>
<accession>A0A0E9UP20</accession>
<proteinExistence type="predicted"/>
<name>A0A0E9UP20_ANGAN</name>
<sequence>MVWNSKVFNLRRSCCGRLLCCCSDSVTQTDKRTGVRTPSIRLPALGLSCFSNLNRKIF</sequence>
<reference evidence="1" key="2">
    <citation type="journal article" date="2015" name="Fish Shellfish Immunol.">
        <title>Early steps in the European eel (Anguilla anguilla)-Vibrio vulnificus interaction in the gills: Role of the RtxA13 toxin.</title>
        <authorList>
            <person name="Callol A."/>
            <person name="Pajuelo D."/>
            <person name="Ebbesson L."/>
            <person name="Teles M."/>
            <person name="MacKenzie S."/>
            <person name="Amaro C."/>
        </authorList>
    </citation>
    <scope>NUCLEOTIDE SEQUENCE</scope>
</reference>
<protein>
    <submittedName>
        <fullName evidence="1">Uncharacterized protein</fullName>
    </submittedName>
</protein>
<reference evidence="1" key="1">
    <citation type="submission" date="2014-11" db="EMBL/GenBank/DDBJ databases">
        <authorList>
            <person name="Amaro Gonzalez C."/>
        </authorList>
    </citation>
    <scope>NUCLEOTIDE SEQUENCE</scope>
</reference>
<organism evidence="1">
    <name type="scientific">Anguilla anguilla</name>
    <name type="common">European freshwater eel</name>
    <name type="synonym">Muraena anguilla</name>
    <dbReference type="NCBI Taxonomy" id="7936"/>
    <lineage>
        <taxon>Eukaryota</taxon>
        <taxon>Metazoa</taxon>
        <taxon>Chordata</taxon>
        <taxon>Craniata</taxon>
        <taxon>Vertebrata</taxon>
        <taxon>Euteleostomi</taxon>
        <taxon>Actinopterygii</taxon>
        <taxon>Neopterygii</taxon>
        <taxon>Teleostei</taxon>
        <taxon>Anguilliformes</taxon>
        <taxon>Anguillidae</taxon>
        <taxon>Anguilla</taxon>
    </lineage>
</organism>
<evidence type="ECO:0000313" key="1">
    <source>
        <dbReference type="EMBL" id="JAH66955.1"/>
    </source>
</evidence>